<dbReference type="Gene3D" id="1.10.630.10">
    <property type="entry name" value="Cytochrome P450"/>
    <property type="match status" value="1"/>
</dbReference>
<evidence type="ECO:0000256" key="9">
    <source>
        <dbReference type="ARBA" id="ARBA00022848"/>
    </source>
</evidence>
<evidence type="ECO:0000256" key="12">
    <source>
        <dbReference type="ARBA" id="ARBA00023033"/>
    </source>
</evidence>
<comment type="cofactor">
    <cofactor evidence="1">
        <name>heme</name>
        <dbReference type="ChEBI" id="CHEBI:30413"/>
    </cofactor>
</comment>
<dbReference type="InterPro" id="IPR036396">
    <property type="entry name" value="Cyt_P450_sf"/>
</dbReference>
<evidence type="ECO:0000256" key="2">
    <source>
        <dbReference type="ARBA" id="ARBA00003690"/>
    </source>
</evidence>
<evidence type="ECO:0000256" key="8">
    <source>
        <dbReference type="ARBA" id="ARBA00022824"/>
    </source>
</evidence>
<dbReference type="RefSeq" id="XP_017769443.1">
    <property type="nucleotide sequence ID" value="XM_017913954.1"/>
</dbReference>
<evidence type="ECO:0000256" key="6">
    <source>
        <dbReference type="ARBA" id="ARBA00022617"/>
    </source>
</evidence>
<keyword evidence="7 14" id="KW-0479">Metal-binding</keyword>
<accession>A0ABM1M4E3</accession>
<name>A0ABM1M4E3_NICVS</name>
<dbReference type="PANTHER" id="PTHR24292">
    <property type="entry name" value="CYTOCHROME P450"/>
    <property type="match status" value="1"/>
</dbReference>
<dbReference type="PROSITE" id="PS00086">
    <property type="entry name" value="CYTOCHROME_P450"/>
    <property type="match status" value="1"/>
</dbReference>
<dbReference type="GeneID" id="108557447"/>
<evidence type="ECO:0000313" key="16">
    <source>
        <dbReference type="RefSeq" id="XP_017769443.1"/>
    </source>
</evidence>
<dbReference type="InterPro" id="IPR002403">
    <property type="entry name" value="Cyt_P450_E_grp-IV"/>
</dbReference>
<reference evidence="16" key="1">
    <citation type="submission" date="2025-08" db="UniProtKB">
        <authorList>
            <consortium name="RefSeq"/>
        </authorList>
    </citation>
    <scope>IDENTIFICATION</scope>
    <source>
        <tissue evidence="16">Whole Larva</tissue>
    </source>
</reference>
<dbReference type="PANTHER" id="PTHR24292:SF54">
    <property type="entry name" value="CYP9F3-RELATED"/>
    <property type="match status" value="1"/>
</dbReference>
<dbReference type="InterPro" id="IPR017972">
    <property type="entry name" value="Cyt_P450_CS"/>
</dbReference>
<keyword evidence="11 14" id="KW-0408">Iron</keyword>
<evidence type="ECO:0000313" key="15">
    <source>
        <dbReference type="Proteomes" id="UP000695000"/>
    </source>
</evidence>
<comment type="similarity">
    <text evidence="5 14">Belongs to the cytochrome P450 family.</text>
</comment>
<dbReference type="InterPro" id="IPR050476">
    <property type="entry name" value="Insect_CytP450_Detox"/>
</dbReference>
<evidence type="ECO:0000256" key="13">
    <source>
        <dbReference type="ARBA" id="ARBA00023136"/>
    </source>
</evidence>
<protein>
    <submittedName>
        <fullName evidence="16">Cytochrome P450 9e2-like</fullName>
    </submittedName>
</protein>
<keyword evidence="12 14" id="KW-0503">Monooxygenase</keyword>
<dbReference type="PRINTS" id="PR00465">
    <property type="entry name" value="EP450IV"/>
</dbReference>
<proteinExistence type="inferred from homology"/>
<evidence type="ECO:0000256" key="5">
    <source>
        <dbReference type="ARBA" id="ARBA00010617"/>
    </source>
</evidence>
<dbReference type="Proteomes" id="UP000695000">
    <property type="component" value="Unplaced"/>
</dbReference>
<dbReference type="InterPro" id="IPR001128">
    <property type="entry name" value="Cyt_P450"/>
</dbReference>
<gene>
    <name evidence="16" type="primary">LOC108557447</name>
</gene>
<evidence type="ECO:0000256" key="1">
    <source>
        <dbReference type="ARBA" id="ARBA00001971"/>
    </source>
</evidence>
<keyword evidence="6 14" id="KW-0349">Heme</keyword>
<evidence type="ECO:0000256" key="7">
    <source>
        <dbReference type="ARBA" id="ARBA00022723"/>
    </source>
</evidence>
<dbReference type="Pfam" id="PF00067">
    <property type="entry name" value="p450"/>
    <property type="match status" value="1"/>
</dbReference>
<dbReference type="SUPFAM" id="SSF48264">
    <property type="entry name" value="Cytochrome P450"/>
    <property type="match status" value="1"/>
</dbReference>
<evidence type="ECO:0000256" key="10">
    <source>
        <dbReference type="ARBA" id="ARBA00023002"/>
    </source>
</evidence>
<keyword evidence="15" id="KW-1185">Reference proteome</keyword>
<keyword evidence="13" id="KW-0472">Membrane</keyword>
<keyword evidence="10 14" id="KW-0560">Oxidoreductase</keyword>
<comment type="subcellular location">
    <subcellularLocation>
        <location evidence="4">Endoplasmic reticulum membrane</location>
        <topology evidence="4">Peripheral membrane protein</topology>
    </subcellularLocation>
    <subcellularLocation>
        <location evidence="3">Microsome membrane</location>
        <topology evidence="3">Peripheral membrane protein</topology>
    </subcellularLocation>
</comment>
<evidence type="ECO:0000256" key="14">
    <source>
        <dbReference type="RuleBase" id="RU000461"/>
    </source>
</evidence>
<keyword evidence="9" id="KW-0492">Microsome</keyword>
<evidence type="ECO:0000256" key="11">
    <source>
        <dbReference type="ARBA" id="ARBA00023004"/>
    </source>
</evidence>
<comment type="function">
    <text evidence="2">May be involved in the metabolism of insect hormones and in the breakdown of synthetic insecticides.</text>
</comment>
<keyword evidence="8" id="KW-0256">Endoplasmic reticulum</keyword>
<organism evidence="15 16">
    <name type="scientific">Nicrophorus vespilloides</name>
    <name type="common">Boreal carrion beetle</name>
    <dbReference type="NCBI Taxonomy" id="110193"/>
    <lineage>
        <taxon>Eukaryota</taxon>
        <taxon>Metazoa</taxon>
        <taxon>Ecdysozoa</taxon>
        <taxon>Arthropoda</taxon>
        <taxon>Hexapoda</taxon>
        <taxon>Insecta</taxon>
        <taxon>Pterygota</taxon>
        <taxon>Neoptera</taxon>
        <taxon>Endopterygota</taxon>
        <taxon>Coleoptera</taxon>
        <taxon>Polyphaga</taxon>
        <taxon>Staphyliniformia</taxon>
        <taxon>Silphidae</taxon>
        <taxon>Nicrophorinae</taxon>
        <taxon>Nicrophorus</taxon>
    </lineage>
</organism>
<evidence type="ECO:0000256" key="4">
    <source>
        <dbReference type="ARBA" id="ARBA00004406"/>
    </source>
</evidence>
<sequence length="85" mass="9812">MFDPERFSLENRRNINASAYVPFGSGPRNCIGSRFAIMENKTIIFQLLKRFNIVPTEKTEIPLKISLMHLNVTAKNGFWLGLKRL</sequence>
<evidence type="ECO:0000256" key="3">
    <source>
        <dbReference type="ARBA" id="ARBA00004174"/>
    </source>
</evidence>